<feature type="region of interest" description="Disordered" evidence="6">
    <location>
        <begin position="795"/>
        <end position="822"/>
    </location>
</feature>
<dbReference type="Proteomes" id="UP000504603">
    <property type="component" value="Unplaced"/>
</dbReference>
<evidence type="ECO:0000313" key="11">
    <source>
        <dbReference type="RefSeq" id="XP_022145953.1"/>
    </source>
</evidence>
<gene>
    <name evidence="10 11 12" type="primary">LOC111015290</name>
</gene>
<dbReference type="AlphaFoldDB" id="A0A6J1CWS2"/>
<feature type="transmembrane region" description="Helical" evidence="7">
    <location>
        <begin position="21"/>
        <end position="45"/>
    </location>
</feature>
<keyword evidence="9" id="KW-1185">Reference proteome</keyword>
<dbReference type="InterPro" id="IPR007656">
    <property type="entry name" value="GTD-bd"/>
</dbReference>
<keyword evidence="2 7" id="KW-0812">Transmembrane</keyword>
<evidence type="ECO:0000256" key="2">
    <source>
        <dbReference type="ARBA" id="ARBA00022692"/>
    </source>
</evidence>
<feature type="region of interest" description="Disordered" evidence="6">
    <location>
        <begin position="456"/>
        <end position="477"/>
    </location>
</feature>
<dbReference type="GeneID" id="111015290"/>
<protein>
    <submittedName>
        <fullName evidence="10 11">Probable myosin-binding protein 4 isoform X1</fullName>
    </submittedName>
</protein>
<accession>A0A6J1CWS2</accession>
<keyword evidence="3 7" id="KW-1133">Transmembrane helix</keyword>
<dbReference type="InterPro" id="IPR039306">
    <property type="entry name" value="MYOB"/>
</dbReference>
<dbReference type="Pfam" id="PF04576">
    <property type="entry name" value="Zein-binding"/>
    <property type="match status" value="1"/>
</dbReference>
<evidence type="ECO:0000256" key="7">
    <source>
        <dbReference type="SAM" id="Phobius"/>
    </source>
</evidence>
<dbReference type="PROSITE" id="PS51775">
    <property type="entry name" value="GTD_BINDING"/>
    <property type="match status" value="1"/>
</dbReference>
<evidence type="ECO:0000259" key="8">
    <source>
        <dbReference type="PROSITE" id="PS51775"/>
    </source>
</evidence>
<evidence type="ECO:0000256" key="4">
    <source>
        <dbReference type="ARBA" id="ARBA00023136"/>
    </source>
</evidence>
<name>A0A6J1CWS2_MOMCH</name>
<dbReference type="RefSeq" id="XP_022145954.1">
    <property type="nucleotide sequence ID" value="XM_022290262.1"/>
</dbReference>
<reference evidence="10 11" key="1">
    <citation type="submission" date="2025-04" db="UniProtKB">
        <authorList>
            <consortium name="RefSeq"/>
        </authorList>
    </citation>
    <scope>IDENTIFICATION</scope>
    <source>
        <strain evidence="10 11">OHB3-1</strain>
    </source>
</reference>
<dbReference type="OrthoDB" id="1047602at2759"/>
<evidence type="ECO:0000256" key="1">
    <source>
        <dbReference type="ARBA" id="ARBA00004167"/>
    </source>
</evidence>
<feature type="coiled-coil region" evidence="5">
    <location>
        <begin position="965"/>
        <end position="1002"/>
    </location>
</feature>
<feature type="compositionally biased region" description="Basic and acidic residues" evidence="6">
    <location>
        <begin position="1105"/>
        <end position="1117"/>
    </location>
</feature>
<keyword evidence="4 7" id="KW-0472">Membrane</keyword>
<evidence type="ECO:0000256" key="5">
    <source>
        <dbReference type="SAM" id="Coils"/>
    </source>
</evidence>
<feature type="region of interest" description="Disordered" evidence="6">
    <location>
        <begin position="582"/>
        <end position="604"/>
    </location>
</feature>
<dbReference type="PANTHER" id="PTHR31448:SF32">
    <property type="entry name" value="MYOSIN-BINDING PROTEIN 1"/>
    <property type="match status" value="1"/>
</dbReference>
<dbReference type="GO" id="GO:0080115">
    <property type="term" value="F:myosin XI tail binding"/>
    <property type="evidence" value="ECO:0007669"/>
    <property type="project" value="UniProtKB-ARBA"/>
</dbReference>
<comment type="subcellular location">
    <subcellularLocation>
        <location evidence="1">Membrane</location>
        <topology evidence="1">Single-pass membrane protein</topology>
    </subcellularLocation>
</comment>
<evidence type="ECO:0000313" key="9">
    <source>
        <dbReference type="Proteomes" id="UP000504603"/>
    </source>
</evidence>
<feature type="domain" description="GTD-binding" evidence="8">
    <location>
        <begin position="902"/>
        <end position="1000"/>
    </location>
</feature>
<evidence type="ECO:0000313" key="10">
    <source>
        <dbReference type="RefSeq" id="XP_022145952.1"/>
    </source>
</evidence>
<feature type="region of interest" description="Disordered" evidence="6">
    <location>
        <begin position="1091"/>
        <end position="1119"/>
    </location>
</feature>
<organism evidence="9 12">
    <name type="scientific">Momordica charantia</name>
    <name type="common">Bitter gourd</name>
    <name type="synonym">Balsam pear</name>
    <dbReference type="NCBI Taxonomy" id="3673"/>
    <lineage>
        <taxon>Eukaryota</taxon>
        <taxon>Viridiplantae</taxon>
        <taxon>Streptophyta</taxon>
        <taxon>Embryophyta</taxon>
        <taxon>Tracheophyta</taxon>
        <taxon>Spermatophyta</taxon>
        <taxon>Magnoliopsida</taxon>
        <taxon>eudicotyledons</taxon>
        <taxon>Gunneridae</taxon>
        <taxon>Pentapetalae</taxon>
        <taxon>rosids</taxon>
        <taxon>fabids</taxon>
        <taxon>Cucurbitales</taxon>
        <taxon>Cucurbitaceae</taxon>
        <taxon>Momordiceae</taxon>
        <taxon>Momordica</taxon>
    </lineage>
</organism>
<feature type="region of interest" description="Disordered" evidence="6">
    <location>
        <begin position="715"/>
        <end position="753"/>
    </location>
</feature>
<evidence type="ECO:0000313" key="12">
    <source>
        <dbReference type="RefSeq" id="XP_022145954.1"/>
    </source>
</evidence>
<keyword evidence="5" id="KW-0175">Coiled coil</keyword>
<dbReference type="RefSeq" id="XP_022145952.1">
    <property type="nucleotide sequence ID" value="XM_022290260.1"/>
</dbReference>
<dbReference type="RefSeq" id="XP_022145953.1">
    <property type="nucleotide sequence ID" value="XM_022290261.1"/>
</dbReference>
<feature type="region of interest" description="Disordered" evidence="6">
    <location>
        <begin position="525"/>
        <end position="544"/>
    </location>
</feature>
<proteinExistence type="predicted"/>
<evidence type="ECO:0000256" key="6">
    <source>
        <dbReference type="SAM" id="MobiDB-lite"/>
    </source>
</evidence>
<feature type="compositionally biased region" description="Basic and acidic residues" evidence="6">
    <location>
        <begin position="795"/>
        <end position="811"/>
    </location>
</feature>
<dbReference type="KEGG" id="mcha:111015290"/>
<dbReference type="PANTHER" id="PTHR31448">
    <property type="entry name" value="MYOSIN-BINDING PROTEIN 2"/>
    <property type="match status" value="1"/>
</dbReference>
<sequence>MAAKGKAYCKAQRNLQGFAAILKSAACEWLLIFLMLIDALLSHVLTKFAYICNLQTPCILCSRLDHLLGKEKSNNYRNLLCTNHKLEISSLVSCYKHNKLVDGNEMCDACIYSFATTNNKLKSNFKFQRLLVGKFRSDTGGNGAHGKLLNRHSITHCIRTRPCSCCSKPWKTRPNAQGLLQLKPSVTATTKLNIPLPRHLSSRDSLKKMRDKISGSVTLQHPGKTGFNLLSRVGYSELNIISDSESEFMLFEEDDDRSLICEKSELIEDSVLQTITKIPLKPHCNNCDQVKPSINFVGSRPSPLESYVQVDVQKPHNVKSLASDATTFHGLSELNWLPWPANPTADPSTLPELISLDDALSPASNVLGLPHTNSMEKSELTDSLSQESSLSCPPEFVTLHHDPKVEGNLMTCEETRTDNTGIVSLNELEDHSISSKTIAECPKIDEVVHESSIEYTKDDVDHSSVSESSENDKEKEVFNLATEQSSQKETDMVTNDLKQFPLISTSVEECPKTDEVVCESSIRNANDDMDHSNVSESSESNKEQEVFNFATGQPLEKETDAVSTIIEACPKTDEVVHESAIRNTNDDIDHSSGSESSESHKEQEVLNLATEQLLDKETDIITNDLKQFPLVSTTVEECPKTDEVVYESAIRNANDDMDHSSSSQSSESDKEREVNFATGQSFEKEADIVTNDLKEFPLIGAAAEECLRTNEVVYESPTRNTNDDMDHSSVSESSDSDQEQEAFNFASGQPSEKETNIITDDLKHFPLISTTVEECPDTDEKVDEPAIKNINDAMDHHSVSESSESDKEHGGFKLAKGQPSEKETGIVTNDLNQFPLQNNSVELMNQSSSDDEGQNDSISCDDLQEGFAYEFNIIRAHDPSVPMDSDVESLDGSNVSEIEGESIVDRLKRQVEYDKKCINSLYKEFEEERKASEVAASQAMAMITRLQQEKAAMHMEALHYLRMMEEQAEYDVEALEKANELINEKEREIQDLETELEYYRATYMGGTIVEIEEYRECNSNYSFKSAIAEATRRSNRSLNHQTSSLEFEDEKVYIQLCLKSLEDKINKISTNGILAKVPNCIDIEEVVNPKQRGEESIDAEGSQMTKEENGPSTHIDKNTFNGTVAPEEELVDPKNNGRFSGDENYPDMKGQISCANKREEVDFLALEHKISDLTGKLVALQADHDFLEHSLNSLRYGEEGLQFAQNIVHQLQELCKLGIRLDRLPGS</sequence>
<feature type="region of interest" description="Disordered" evidence="6">
    <location>
        <begin position="651"/>
        <end position="674"/>
    </location>
</feature>
<evidence type="ECO:0000256" key="3">
    <source>
        <dbReference type="ARBA" id="ARBA00022989"/>
    </source>
</evidence>
<dbReference type="GO" id="GO:0016020">
    <property type="term" value="C:membrane"/>
    <property type="evidence" value="ECO:0007669"/>
    <property type="project" value="UniProtKB-SubCell"/>
</dbReference>